<evidence type="ECO:0000313" key="5">
    <source>
        <dbReference type="Proteomes" id="UP000189739"/>
    </source>
</evidence>
<accession>A0A1S9P659</accession>
<dbReference type="InterPro" id="IPR001296">
    <property type="entry name" value="Glyco_trans_1"/>
</dbReference>
<gene>
    <name evidence="4" type="ORF">BC343_18495</name>
</gene>
<dbReference type="InterPro" id="IPR028098">
    <property type="entry name" value="Glyco_trans_4-like_N"/>
</dbReference>
<dbReference type="Proteomes" id="UP000189739">
    <property type="component" value="Unassembled WGS sequence"/>
</dbReference>
<organism evidence="4 5">
    <name type="scientific">Mucilaginibacter pedocola</name>
    <dbReference type="NCBI Taxonomy" id="1792845"/>
    <lineage>
        <taxon>Bacteria</taxon>
        <taxon>Pseudomonadati</taxon>
        <taxon>Bacteroidota</taxon>
        <taxon>Sphingobacteriia</taxon>
        <taxon>Sphingobacteriales</taxon>
        <taxon>Sphingobacteriaceae</taxon>
        <taxon>Mucilaginibacter</taxon>
    </lineage>
</organism>
<dbReference type="GO" id="GO:0009103">
    <property type="term" value="P:lipopolysaccharide biosynthetic process"/>
    <property type="evidence" value="ECO:0007669"/>
    <property type="project" value="TreeGrafter"/>
</dbReference>
<evidence type="ECO:0000259" key="3">
    <source>
        <dbReference type="Pfam" id="PF13439"/>
    </source>
</evidence>
<dbReference type="EMBL" id="MBTF01000039">
    <property type="protein sequence ID" value="OOQ56440.1"/>
    <property type="molecule type" value="Genomic_DNA"/>
</dbReference>
<dbReference type="Pfam" id="PF13439">
    <property type="entry name" value="Glyco_transf_4"/>
    <property type="match status" value="1"/>
</dbReference>
<feature type="domain" description="Glycosyl transferase family 1" evidence="2">
    <location>
        <begin position="194"/>
        <end position="348"/>
    </location>
</feature>
<dbReference type="Pfam" id="PF00534">
    <property type="entry name" value="Glycos_transf_1"/>
    <property type="match status" value="1"/>
</dbReference>
<proteinExistence type="predicted"/>
<evidence type="ECO:0000313" key="4">
    <source>
        <dbReference type="EMBL" id="OOQ56440.1"/>
    </source>
</evidence>
<evidence type="ECO:0000259" key="2">
    <source>
        <dbReference type="Pfam" id="PF00534"/>
    </source>
</evidence>
<protein>
    <submittedName>
        <fullName evidence="4">Mannosyltransferase</fullName>
    </submittedName>
</protein>
<dbReference type="OrthoDB" id="9801609at2"/>
<feature type="domain" description="Glycosyltransferase subfamily 4-like N-terminal" evidence="3">
    <location>
        <begin position="66"/>
        <end position="177"/>
    </location>
</feature>
<dbReference type="PANTHER" id="PTHR46401:SF2">
    <property type="entry name" value="GLYCOSYLTRANSFERASE WBBK-RELATED"/>
    <property type="match status" value="1"/>
</dbReference>
<keyword evidence="5" id="KW-1185">Reference proteome</keyword>
<keyword evidence="4" id="KW-0328">Glycosyltransferase</keyword>
<sequence length="374" mass="42062">MKIGYDAKRAFLNNTGLGNFSRWLIKTTAEHYPQNTYLLYTPKLKPNKWRNFFSGFANIKTITPASKYLTALWRSRGVVNDLKRDGVDIYHGLSYELPMGIANSGIKSVVTIHDLIFLRFPKYYKFIDRLIYTSKTKRACKAADKIIAISEKTKQDLVEFLNISADKIDVIYQGCAPEFGILQTDEKKTSVKQKYALPDSYILSVGTIEERKNLLLLAKALLHSKTNMPVVVVGKATPYLDEVKAFLAANNLTDRMHFRHDVVFDDLPVIYQSATLFVYPSRYEGFGIPILEALVSGVPVIAATGSCLEEAGGEHSRYIAPEDAEGLAKQIDEVLGNDTLQQQMIAEGLNYAQRFEGRNLAAQLMNVYQQITHA</sequence>
<dbReference type="PANTHER" id="PTHR46401">
    <property type="entry name" value="GLYCOSYLTRANSFERASE WBBK-RELATED"/>
    <property type="match status" value="1"/>
</dbReference>
<evidence type="ECO:0000256" key="1">
    <source>
        <dbReference type="ARBA" id="ARBA00022679"/>
    </source>
</evidence>
<dbReference type="AlphaFoldDB" id="A0A1S9P659"/>
<dbReference type="GO" id="GO:0016757">
    <property type="term" value="F:glycosyltransferase activity"/>
    <property type="evidence" value="ECO:0007669"/>
    <property type="project" value="UniProtKB-KW"/>
</dbReference>
<dbReference type="RefSeq" id="WP_078351399.1">
    <property type="nucleotide sequence ID" value="NZ_MBTF01000039.1"/>
</dbReference>
<keyword evidence="1 4" id="KW-0808">Transferase</keyword>
<reference evidence="4 5" key="1">
    <citation type="submission" date="2016-07" db="EMBL/GenBank/DDBJ databases">
        <title>Genomic analysis of zinc-resistant bacterium Mucilaginibacter pedocola TBZ30.</title>
        <authorList>
            <person name="Huang J."/>
            <person name="Tang J."/>
        </authorList>
    </citation>
    <scope>NUCLEOTIDE SEQUENCE [LARGE SCALE GENOMIC DNA]</scope>
    <source>
        <strain evidence="4 5">TBZ30</strain>
    </source>
</reference>
<dbReference type="Gene3D" id="3.40.50.2000">
    <property type="entry name" value="Glycogen Phosphorylase B"/>
    <property type="match status" value="2"/>
</dbReference>
<name>A0A1S9P659_9SPHI</name>
<comment type="caution">
    <text evidence="4">The sequence shown here is derived from an EMBL/GenBank/DDBJ whole genome shotgun (WGS) entry which is preliminary data.</text>
</comment>
<dbReference type="CDD" id="cd03809">
    <property type="entry name" value="GT4_MtfB-like"/>
    <property type="match status" value="1"/>
</dbReference>
<dbReference type="STRING" id="1792845.BC343_18495"/>
<dbReference type="SUPFAM" id="SSF53756">
    <property type="entry name" value="UDP-Glycosyltransferase/glycogen phosphorylase"/>
    <property type="match status" value="1"/>
</dbReference>